<gene>
    <name evidence="1" type="ORF">BJ989_001259</name>
</gene>
<dbReference type="EMBL" id="JACCAC010000001">
    <property type="protein sequence ID" value="NYG54955.1"/>
    <property type="molecule type" value="Genomic_DNA"/>
</dbReference>
<sequence>MDKWDEYNRWNAAVAEVVFPALEQPGPVYLDFEDDVIEALSTRMSLATDRVPAALAAAVAATLVDGGPAAVFELHMTRLRRWVRAGRPGSPPFLAVLASFCLAAEQMTRGDGMAAHNFFGRLRAVLGWDLEDSRLDQAYRRVAERLWGELNRWLVELDGQRGLPTAYALSHRFVGLTVSQALVRSGDREKLKHFFRQYGFSPGADVAPGELALVLDSWMSQQPCPVSASLERLWRRGQARERIAQAAAVALSSWDGGVRERRGSADGKPAAGHLALTLELGSFPRRRFALQALLYLPQPERPRDATVLTATPRADVELVPDLPGTLSLGRGSSLHAGDVLGGLLRLQDTLTGQVLERRPRRFVLFREDELSKRWVEAPQVMLGDSVRILVHNDLVPRLRSVLEVVARPGWAELQRYAGQPDEWSLFGGVEVFTHPGDLVNPQRMDDLLPLIPLTRSQLKVAGGFSLPGQVRGKWHTWSPPEIRAVSDAPGGFLVRLVDLGGRGLGEDVTETVLGEWQDSGAGVLVQPLAELELEDGDYRVELVSLVSKGVLSTTSVLLRSADSPDTRQWALLDPISYGPGVGVLGAPVEAETPVVRGHLVQGARGAALLQDRVPGRPGWSTGERSSARTESSVRLTIPDADSCVFTGKHREHVDTVPVNSSGKPLEPWSFGRCTGCGLVRRYPTRLKRSTYGRRRDDAPPVEVRRQNDVSDLPAAVVEHDRQWATAFDAMLHTGGGSWAQLERIAFQLEPSALFLDQMARTLEVLGHLDVRRSADTLDPVAWEVSPTILAGTTDGFLFSGFWPGAMYVTVGSAIEDAGGTLAVDDPSDDFASYYANASPDELREALMTVGEDIPVVPQAWEALAAELPPLSEVLTALPRQRAVPTGEITWFQPRDATWSKVSSLDAPGAFRVRRFKTLDVVRSQADVDEGTFARSTVQLSKHLGALIAGRAPLVAYDDVRGHLVVPLGADLPGLYGRALVAASGRPPTADRRTRLLRYADVPPDLAGHVYHLLRS</sequence>
<reference evidence="1 2" key="1">
    <citation type="submission" date="2020-07" db="EMBL/GenBank/DDBJ databases">
        <title>Sequencing the genomes of 1000 actinobacteria strains.</title>
        <authorList>
            <person name="Klenk H.-P."/>
        </authorList>
    </citation>
    <scope>NUCLEOTIDE SEQUENCE [LARGE SCALE GENOMIC DNA]</scope>
    <source>
        <strain evidence="1 2">DSM 24552</strain>
    </source>
</reference>
<proteinExistence type="predicted"/>
<dbReference type="RefSeq" id="WP_179517483.1">
    <property type="nucleotide sequence ID" value="NZ_JACCAC010000001.1"/>
</dbReference>
<protein>
    <submittedName>
        <fullName evidence="1">Uncharacterized protein</fullName>
    </submittedName>
</protein>
<dbReference type="Proteomes" id="UP000544110">
    <property type="component" value="Unassembled WGS sequence"/>
</dbReference>
<evidence type="ECO:0000313" key="1">
    <source>
        <dbReference type="EMBL" id="NYG54955.1"/>
    </source>
</evidence>
<evidence type="ECO:0000313" key="2">
    <source>
        <dbReference type="Proteomes" id="UP000544110"/>
    </source>
</evidence>
<dbReference type="AlphaFoldDB" id="A0A7Y9RRF0"/>
<organism evidence="1 2">
    <name type="scientific">Nocardioides perillae</name>
    <dbReference type="NCBI Taxonomy" id="1119534"/>
    <lineage>
        <taxon>Bacteria</taxon>
        <taxon>Bacillati</taxon>
        <taxon>Actinomycetota</taxon>
        <taxon>Actinomycetes</taxon>
        <taxon>Propionibacteriales</taxon>
        <taxon>Nocardioidaceae</taxon>
        <taxon>Nocardioides</taxon>
    </lineage>
</organism>
<accession>A0A7Y9RRF0</accession>
<name>A0A7Y9RRF0_9ACTN</name>
<keyword evidence="2" id="KW-1185">Reference proteome</keyword>
<comment type="caution">
    <text evidence="1">The sequence shown here is derived from an EMBL/GenBank/DDBJ whole genome shotgun (WGS) entry which is preliminary data.</text>
</comment>